<feature type="chain" id="PRO_5045480965" evidence="2">
    <location>
        <begin position="27"/>
        <end position="94"/>
    </location>
</feature>
<dbReference type="EMBL" id="JAFCIX010000188">
    <property type="protein sequence ID" value="KAH6596773.1"/>
    <property type="molecule type" value="Genomic_DNA"/>
</dbReference>
<dbReference type="Proteomes" id="UP001648503">
    <property type="component" value="Unassembled WGS sequence"/>
</dbReference>
<protein>
    <submittedName>
        <fullName evidence="3">Uncharacterized protein</fullName>
    </submittedName>
</protein>
<sequence length="94" mass="9816">MTSNTINFNATIFFSLNLTVTPVTRGSPSGCSSAANIRLDGQLQFSANIRVNMDELTHRAILPVAIPTPIDTPATTTATLTTTPATATPVAEPS</sequence>
<keyword evidence="2" id="KW-0732">Signal</keyword>
<proteinExistence type="predicted"/>
<gene>
    <name evidence="3" type="ORF">BASA50_004919</name>
</gene>
<reference evidence="3 4" key="1">
    <citation type="submission" date="2021-02" db="EMBL/GenBank/DDBJ databases">
        <title>Variation within the Batrachochytrium salamandrivorans European outbreak.</title>
        <authorList>
            <person name="Kelly M."/>
            <person name="Pasmans F."/>
            <person name="Shea T.P."/>
            <person name="Munoz J.F."/>
            <person name="Carranza S."/>
            <person name="Cuomo C.A."/>
            <person name="Martel A."/>
        </authorList>
    </citation>
    <scope>NUCLEOTIDE SEQUENCE [LARGE SCALE GENOMIC DNA]</scope>
    <source>
        <strain evidence="3 4">AMFP18/2</strain>
    </source>
</reference>
<feature type="region of interest" description="Disordered" evidence="1">
    <location>
        <begin position="72"/>
        <end position="94"/>
    </location>
</feature>
<accession>A0ABQ8FEJ6</accession>
<keyword evidence="4" id="KW-1185">Reference proteome</keyword>
<evidence type="ECO:0000256" key="1">
    <source>
        <dbReference type="SAM" id="MobiDB-lite"/>
    </source>
</evidence>
<evidence type="ECO:0000313" key="3">
    <source>
        <dbReference type="EMBL" id="KAH6596773.1"/>
    </source>
</evidence>
<evidence type="ECO:0000313" key="4">
    <source>
        <dbReference type="Proteomes" id="UP001648503"/>
    </source>
</evidence>
<name>A0ABQ8FEJ6_9FUNG</name>
<feature type="signal peptide" evidence="2">
    <location>
        <begin position="1"/>
        <end position="26"/>
    </location>
</feature>
<comment type="caution">
    <text evidence="3">The sequence shown here is derived from an EMBL/GenBank/DDBJ whole genome shotgun (WGS) entry which is preliminary data.</text>
</comment>
<evidence type="ECO:0000256" key="2">
    <source>
        <dbReference type="SAM" id="SignalP"/>
    </source>
</evidence>
<organism evidence="3 4">
    <name type="scientific">Batrachochytrium salamandrivorans</name>
    <dbReference type="NCBI Taxonomy" id="1357716"/>
    <lineage>
        <taxon>Eukaryota</taxon>
        <taxon>Fungi</taxon>
        <taxon>Fungi incertae sedis</taxon>
        <taxon>Chytridiomycota</taxon>
        <taxon>Chytridiomycota incertae sedis</taxon>
        <taxon>Chytridiomycetes</taxon>
        <taxon>Rhizophydiales</taxon>
        <taxon>Rhizophydiales incertae sedis</taxon>
        <taxon>Batrachochytrium</taxon>
    </lineage>
</organism>